<dbReference type="Proteomes" id="UP000598971">
    <property type="component" value="Unassembled WGS sequence"/>
</dbReference>
<keyword evidence="1" id="KW-0472">Membrane</keyword>
<dbReference type="PANTHER" id="PTHR40763:SF5">
    <property type="entry name" value="MEMBRANE PROTEIN"/>
    <property type="match status" value="1"/>
</dbReference>
<accession>A0A8J8FI10</accession>
<evidence type="ECO:0000256" key="1">
    <source>
        <dbReference type="SAM" id="Phobius"/>
    </source>
</evidence>
<dbReference type="EMBL" id="WHPF01000016">
    <property type="protein sequence ID" value="NNV57563.1"/>
    <property type="molecule type" value="Genomic_DNA"/>
</dbReference>
<feature type="transmembrane region" description="Helical" evidence="1">
    <location>
        <begin position="87"/>
        <end position="106"/>
    </location>
</feature>
<gene>
    <name evidence="3" type="ORF">GD597_18985</name>
</gene>
<dbReference type="InterPro" id="IPR054331">
    <property type="entry name" value="LiaF_TM"/>
</dbReference>
<reference evidence="3" key="1">
    <citation type="submission" date="2019-10" db="EMBL/GenBank/DDBJ databases">
        <title>Draft genome sequence of Panacibacter sp. KCS-6.</title>
        <authorList>
            <person name="Yim K.J."/>
        </authorList>
    </citation>
    <scope>NUCLEOTIDE SEQUENCE</scope>
    <source>
        <strain evidence="3">KCS-6</strain>
    </source>
</reference>
<name>A0A8J8FI10_9BACT</name>
<dbReference type="RefSeq" id="WP_171609509.1">
    <property type="nucleotide sequence ID" value="NZ_WHPF01000016.1"/>
</dbReference>
<feature type="domain" description="LiaF transmembrane" evidence="2">
    <location>
        <begin position="18"/>
        <end position="112"/>
    </location>
</feature>
<feature type="transmembrane region" description="Helical" evidence="1">
    <location>
        <begin position="38"/>
        <end position="56"/>
    </location>
</feature>
<protein>
    <recommendedName>
        <fullName evidence="2">LiaF transmembrane domain-containing protein</fullName>
    </recommendedName>
</protein>
<organism evidence="3 4">
    <name type="scientific">Limnovirga soli</name>
    <dbReference type="NCBI Taxonomy" id="2656915"/>
    <lineage>
        <taxon>Bacteria</taxon>
        <taxon>Pseudomonadati</taxon>
        <taxon>Bacteroidota</taxon>
        <taxon>Chitinophagia</taxon>
        <taxon>Chitinophagales</taxon>
        <taxon>Chitinophagaceae</taxon>
        <taxon>Limnovirga</taxon>
    </lineage>
</organism>
<comment type="caution">
    <text evidence="3">The sequence shown here is derived from an EMBL/GenBank/DDBJ whole genome shotgun (WGS) entry which is preliminary data.</text>
</comment>
<sequence>MEQQQETQLTKNNNNRVWTGLFLIAVGILLFADKLNIGLPSWVLSWQMLLIGIGVLKGFQSNFKGGSWLILIAVGGIFLWDDMVTDINLHMYFVPIAVIAVGLIFITRPKHSWKRDDNWRKMRHSWKGYNPTMGTSSSFASTDEGEYIEVNSVFGGANKIIVSKNFKGGEINCFMGGAQVDLSQADIQGTVVLEANQVFGGTKLVVPPHWDVKTEITAVFGGVEDKRPVVATRVDPNKILILKGNTIFGGLEITSFG</sequence>
<feature type="transmembrane region" description="Helical" evidence="1">
    <location>
        <begin position="15"/>
        <end position="32"/>
    </location>
</feature>
<proteinExistence type="predicted"/>
<keyword evidence="1" id="KW-0812">Transmembrane</keyword>
<keyword evidence="4" id="KW-1185">Reference proteome</keyword>
<feature type="transmembrane region" description="Helical" evidence="1">
    <location>
        <begin position="63"/>
        <end position="81"/>
    </location>
</feature>
<evidence type="ECO:0000313" key="3">
    <source>
        <dbReference type="EMBL" id="NNV57563.1"/>
    </source>
</evidence>
<evidence type="ECO:0000313" key="4">
    <source>
        <dbReference type="Proteomes" id="UP000598971"/>
    </source>
</evidence>
<keyword evidence="1" id="KW-1133">Transmembrane helix</keyword>
<dbReference type="Pfam" id="PF22570">
    <property type="entry name" value="LiaF-TM"/>
    <property type="match status" value="1"/>
</dbReference>
<dbReference type="AlphaFoldDB" id="A0A8J8FI10"/>
<dbReference type="PANTHER" id="PTHR40763">
    <property type="entry name" value="MEMBRANE PROTEIN-RELATED"/>
    <property type="match status" value="1"/>
</dbReference>
<evidence type="ECO:0000259" key="2">
    <source>
        <dbReference type="Pfam" id="PF22570"/>
    </source>
</evidence>